<dbReference type="Pfam" id="PF01954">
    <property type="entry name" value="AF2212-like"/>
    <property type="match status" value="1"/>
</dbReference>
<dbReference type="EMBL" id="CP006867">
    <property type="protein sequence ID" value="ALU11895.1"/>
    <property type="molecule type" value="Genomic_DNA"/>
</dbReference>
<reference evidence="4 5" key="1">
    <citation type="submission" date="2013-11" db="EMBL/GenBank/DDBJ databases">
        <title>Comparative genomics of Ignicoccus.</title>
        <authorList>
            <person name="Podar M."/>
        </authorList>
    </citation>
    <scope>NUCLEOTIDE SEQUENCE [LARGE SCALE GENOMIC DNA]</scope>
    <source>
        <strain evidence="4 5">DSM 13165</strain>
    </source>
</reference>
<keyword evidence="2 3" id="KW-1277">Toxin-antitoxin system</keyword>
<dbReference type="Proteomes" id="UP000060778">
    <property type="component" value="Chromosome"/>
</dbReference>
<proteinExistence type="inferred from homology"/>
<dbReference type="OrthoDB" id="116241at2157"/>
<dbReference type="Gene3D" id="4.10.1150.10">
    <property type="entry name" value="AF2212/PG0164-like"/>
    <property type="match status" value="1"/>
</dbReference>
<dbReference type="GeneID" id="30680559"/>
<dbReference type="InterPro" id="IPR024069">
    <property type="entry name" value="AF2212-like_dom_sf"/>
</dbReference>
<dbReference type="KEGG" id="iis:EYM_05890"/>
<comment type="function">
    <text evidence="3">Antitoxin component of a type II toxin-antitoxin (TA) system.</text>
</comment>
<organism evidence="4 5">
    <name type="scientific">Ignicoccus islandicus DSM 13165</name>
    <dbReference type="NCBI Taxonomy" id="940295"/>
    <lineage>
        <taxon>Archaea</taxon>
        <taxon>Thermoproteota</taxon>
        <taxon>Thermoprotei</taxon>
        <taxon>Desulfurococcales</taxon>
        <taxon>Desulfurococcaceae</taxon>
        <taxon>Ignicoccus</taxon>
    </lineage>
</organism>
<sequence>MSKVIRVRYEGGVLKPLEPLGFSEGEELIVEVKRQVAGKGIEQFFGVVKTKKRRTLIGEEDYYEHVSERGGVP</sequence>
<gene>
    <name evidence="4" type="ORF">EYM_05890</name>
</gene>
<keyword evidence="5" id="KW-1185">Reference proteome</keyword>
<evidence type="ECO:0000313" key="5">
    <source>
        <dbReference type="Proteomes" id="UP000060778"/>
    </source>
</evidence>
<name>A0A0U3FPN8_9CREN</name>
<comment type="similarity">
    <text evidence="1 3">Belongs to the UPF0165 family.</text>
</comment>
<dbReference type="InterPro" id="IPR008203">
    <property type="entry name" value="AF2212-like"/>
</dbReference>
<accession>A0A0U3FPN8</accession>
<protein>
    <recommendedName>
        <fullName evidence="3">Antitoxin</fullName>
    </recommendedName>
</protein>
<evidence type="ECO:0000313" key="4">
    <source>
        <dbReference type="EMBL" id="ALU11895.1"/>
    </source>
</evidence>
<evidence type="ECO:0000256" key="2">
    <source>
        <dbReference type="ARBA" id="ARBA00022649"/>
    </source>
</evidence>
<dbReference type="AlphaFoldDB" id="A0A0U3FPN8"/>
<dbReference type="RefSeq" id="WP_075050081.1">
    <property type="nucleotide sequence ID" value="NZ_CP006867.1"/>
</dbReference>
<evidence type="ECO:0000256" key="1">
    <source>
        <dbReference type="ARBA" id="ARBA00006615"/>
    </source>
</evidence>
<dbReference type="SUPFAM" id="SSF141694">
    <property type="entry name" value="AF2212/PG0164-like"/>
    <property type="match status" value="1"/>
</dbReference>
<evidence type="ECO:0000256" key="3">
    <source>
        <dbReference type="RuleBase" id="RU368051"/>
    </source>
</evidence>